<dbReference type="PANTHER" id="PTHR48080">
    <property type="entry name" value="D-GALACTONATE DEHYDRATASE-RELATED"/>
    <property type="match status" value="1"/>
</dbReference>
<comment type="caution">
    <text evidence="3">The sequence shown here is derived from an EMBL/GenBank/DDBJ whole genome shotgun (WGS) entry which is preliminary data.</text>
</comment>
<evidence type="ECO:0000256" key="1">
    <source>
        <dbReference type="ARBA" id="ARBA00023239"/>
    </source>
</evidence>
<dbReference type="Pfam" id="PF02746">
    <property type="entry name" value="MR_MLE_N"/>
    <property type="match status" value="1"/>
</dbReference>
<dbReference type="Proteomes" id="UP001193035">
    <property type="component" value="Unassembled WGS sequence"/>
</dbReference>
<evidence type="ECO:0000259" key="2">
    <source>
        <dbReference type="SMART" id="SM00922"/>
    </source>
</evidence>
<dbReference type="Gene3D" id="3.20.20.120">
    <property type="entry name" value="Enolase-like C-terminal domain"/>
    <property type="match status" value="1"/>
</dbReference>
<dbReference type="PANTHER" id="PTHR48080:SF2">
    <property type="entry name" value="D-GALACTONATE DEHYDRATASE"/>
    <property type="match status" value="1"/>
</dbReference>
<organism evidence="3 4">
    <name type="scientific">Ruegeria sediminis</name>
    <dbReference type="NCBI Taxonomy" id="2583820"/>
    <lineage>
        <taxon>Bacteria</taxon>
        <taxon>Pseudomonadati</taxon>
        <taxon>Pseudomonadota</taxon>
        <taxon>Alphaproteobacteria</taxon>
        <taxon>Rhodobacterales</taxon>
        <taxon>Roseobacteraceae</taxon>
        <taxon>Ruegeria</taxon>
    </lineage>
</organism>
<dbReference type="SMART" id="SM00922">
    <property type="entry name" value="MR_MLE"/>
    <property type="match status" value="1"/>
</dbReference>
<evidence type="ECO:0000313" key="4">
    <source>
        <dbReference type="Proteomes" id="UP001193035"/>
    </source>
</evidence>
<dbReference type="EMBL" id="VCPD01000008">
    <property type="protein sequence ID" value="TMV04233.1"/>
    <property type="molecule type" value="Genomic_DNA"/>
</dbReference>
<proteinExistence type="predicted"/>
<dbReference type="InterPro" id="IPR013342">
    <property type="entry name" value="Mandelate_racemase_C"/>
</dbReference>
<dbReference type="SFLD" id="SFLDS00001">
    <property type="entry name" value="Enolase"/>
    <property type="match status" value="1"/>
</dbReference>
<dbReference type="InterPro" id="IPR029065">
    <property type="entry name" value="Enolase_C-like"/>
</dbReference>
<dbReference type="SFLD" id="SFLDG00179">
    <property type="entry name" value="mandelate_racemase"/>
    <property type="match status" value="1"/>
</dbReference>
<dbReference type="CDD" id="cd03316">
    <property type="entry name" value="MR_like"/>
    <property type="match status" value="1"/>
</dbReference>
<dbReference type="Pfam" id="PF13378">
    <property type="entry name" value="MR_MLE_C"/>
    <property type="match status" value="1"/>
</dbReference>
<sequence length="384" mass="41532">MIKIARVDAFAIRVPILEPIKVAFGTFRDRPMVLIRVTDVDGAEGWGETWSNWPAVGAEHRARLAVDLGQALIGKEFGTAEEIFDHLTRETEVLVLQTGEVGPVAQVIAGIDIAIWDLHARKLDEPLCRLLSQKAASHVPVYATGINPDRPEDFAAARKAEGHRAFKLKIGFGRDLDLQNIAAVRDAIGPEAHFMLDANQSLTLPAALDIIELAAKHDITWLEEPLRVDAANNDWWLLAEFSSIPLAGGENLRGGQFDEWMARGELKFYQPDITKWGGVTGCMRVARKAVQEGLVYCPHVFGGGIANLASLHALAAAGGGGWLELDCHPNAGRELILRDLLPVSDGGVPVPDAPGLGTSVDLSDFAPFVTWASDNTLATQRKAG</sequence>
<dbReference type="Gene3D" id="3.30.390.10">
    <property type="entry name" value="Enolase-like, N-terminal domain"/>
    <property type="match status" value="1"/>
</dbReference>
<dbReference type="SUPFAM" id="SSF51604">
    <property type="entry name" value="Enolase C-terminal domain-like"/>
    <property type="match status" value="1"/>
</dbReference>
<feature type="domain" description="Mandelate racemase/muconate lactonizing enzyme C-terminal" evidence="2">
    <location>
        <begin position="151"/>
        <end position="245"/>
    </location>
</feature>
<keyword evidence="1" id="KW-0456">Lyase</keyword>
<keyword evidence="4" id="KW-1185">Reference proteome</keyword>
<dbReference type="InterPro" id="IPR036849">
    <property type="entry name" value="Enolase-like_C_sf"/>
</dbReference>
<accession>A0ABY2WUF2</accession>
<dbReference type="InterPro" id="IPR013341">
    <property type="entry name" value="Mandelate_racemase_N_dom"/>
</dbReference>
<protein>
    <submittedName>
        <fullName evidence="3">Mandelate racemase/muconate lactonizing enzyme family protein</fullName>
    </submittedName>
</protein>
<gene>
    <name evidence="3" type="ORF">FGK63_18275</name>
</gene>
<dbReference type="RefSeq" id="WP_138844982.1">
    <property type="nucleotide sequence ID" value="NZ_VCPD01000008.1"/>
</dbReference>
<dbReference type="SUPFAM" id="SSF54826">
    <property type="entry name" value="Enolase N-terminal domain-like"/>
    <property type="match status" value="1"/>
</dbReference>
<dbReference type="InterPro" id="IPR034593">
    <property type="entry name" value="DgoD-like"/>
</dbReference>
<dbReference type="InterPro" id="IPR029017">
    <property type="entry name" value="Enolase-like_N"/>
</dbReference>
<name>A0ABY2WUF2_9RHOB</name>
<evidence type="ECO:0000313" key="3">
    <source>
        <dbReference type="EMBL" id="TMV04233.1"/>
    </source>
</evidence>
<reference evidence="3 4" key="1">
    <citation type="submission" date="2019-05" db="EMBL/GenBank/DDBJ databases">
        <title>Ruegeria sp. nov., isolated from tidal flat.</title>
        <authorList>
            <person name="Kim W."/>
        </authorList>
    </citation>
    <scope>NUCLEOTIDE SEQUENCE [LARGE SCALE GENOMIC DNA]</scope>
    <source>
        <strain evidence="3 4">CAU 1488</strain>
    </source>
</reference>